<evidence type="ECO:0000256" key="5">
    <source>
        <dbReference type="ARBA" id="ARBA00047931"/>
    </source>
</evidence>
<dbReference type="Pfam" id="PF00291">
    <property type="entry name" value="PALP"/>
    <property type="match status" value="1"/>
</dbReference>
<evidence type="ECO:0000256" key="6">
    <source>
        <dbReference type="SAM" id="MobiDB-lite"/>
    </source>
</evidence>
<dbReference type="EMBL" id="VNFH01000012">
    <property type="protein sequence ID" value="TVU67833.1"/>
    <property type="molecule type" value="Genomic_DNA"/>
</dbReference>
<dbReference type="InterPro" id="IPR001926">
    <property type="entry name" value="TrpB-like_PALP"/>
</dbReference>
<dbReference type="Gene3D" id="3.40.50.1100">
    <property type="match status" value="2"/>
</dbReference>
<evidence type="ECO:0000256" key="2">
    <source>
        <dbReference type="ARBA" id="ARBA00004962"/>
    </source>
</evidence>
<keyword evidence="4" id="KW-0663">Pyridoxal phosphate</keyword>
<keyword evidence="9" id="KW-1185">Reference proteome</keyword>
<comment type="catalytic activity">
    <reaction evidence="5">
        <text>O-acetyl-L-serine + hydrogen sulfide = L-cysteine + acetate</text>
        <dbReference type="Rhea" id="RHEA:14829"/>
        <dbReference type="ChEBI" id="CHEBI:29919"/>
        <dbReference type="ChEBI" id="CHEBI:30089"/>
        <dbReference type="ChEBI" id="CHEBI:35235"/>
        <dbReference type="ChEBI" id="CHEBI:58340"/>
        <dbReference type="EC" id="2.5.1.47"/>
    </reaction>
</comment>
<dbReference type="PANTHER" id="PTHR10314">
    <property type="entry name" value="CYSTATHIONINE BETA-SYNTHASE"/>
    <property type="match status" value="1"/>
</dbReference>
<evidence type="ECO:0000259" key="7">
    <source>
        <dbReference type="Pfam" id="PF00291"/>
    </source>
</evidence>
<protein>
    <recommendedName>
        <fullName evidence="3">cysteine synthase</fullName>
        <ecNumber evidence="3">2.5.1.47</ecNumber>
    </recommendedName>
</protein>
<dbReference type="Proteomes" id="UP000319941">
    <property type="component" value="Unassembled WGS sequence"/>
</dbReference>
<comment type="caution">
    <text evidence="8">The sequence shown here is derived from an EMBL/GenBank/DDBJ whole genome shotgun (WGS) entry which is preliminary data.</text>
</comment>
<dbReference type="SUPFAM" id="SSF53686">
    <property type="entry name" value="Tryptophan synthase beta subunit-like PLP-dependent enzymes"/>
    <property type="match status" value="1"/>
</dbReference>
<comment type="cofactor">
    <cofactor evidence="1">
        <name>pyridoxal 5'-phosphate</name>
        <dbReference type="ChEBI" id="CHEBI:597326"/>
    </cofactor>
</comment>
<comment type="pathway">
    <text evidence="2">Amino-acid biosynthesis; L-cysteine biosynthesis; L-cysteine from L-serine: step 2/2.</text>
</comment>
<evidence type="ECO:0000256" key="4">
    <source>
        <dbReference type="ARBA" id="ARBA00022898"/>
    </source>
</evidence>
<gene>
    <name evidence="8" type="ORF">FQP86_15815</name>
</gene>
<evidence type="ECO:0000256" key="1">
    <source>
        <dbReference type="ARBA" id="ARBA00001933"/>
    </source>
</evidence>
<dbReference type="GO" id="GO:0004124">
    <property type="term" value="F:cysteine synthase activity"/>
    <property type="evidence" value="ECO:0007669"/>
    <property type="project" value="UniProtKB-EC"/>
</dbReference>
<dbReference type="InterPro" id="IPR050214">
    <property type="entry name" value="Cys_Synth/Cystath_Beta-Synth"/>
</dbReference>
<feature type="region of interest" description="Disordered" evidence="6">
    <location>
        <begin position="23"/>
        <end position="46"/>
    </location>
</feature>
<dbReference type="InterPro" id="IPR036052">
    <property type="entry name" value="TrpB-like_PALP_sf"/>
</dbReference>
<reference evidence="8 9" key="1">
    <citation type="submission" date="2019-07" db="EMBL/GenBank/DDBJ databases">
        <title>Diversity of Bacteria from Kongsfjorden, Arctic.</title>
        <authorList>
            <person name="Yu Y."/>
        </authorList>
    </citation>
    <scope>NUCLEOTIDE SEQUENCE [LARGE SCALE GENOMIC DNA]</scope>
    <source>
        <strain evidence="8 9">SM1923</strain>
    </source>
</reference>
<dbReference type="STRING" id="553385.GCA_000591415_03361"/>
<sequence length="419" mass="45196">MALSIPTGKFCFGTRRTIETLPATESAQMTSIDAPSPSVTPSSHAQSADYAAQTSLRVWQQRSLMTLAALKAATPRTPLRVLALPGFAEAHVLIKDERAHASGSLKHRLAMSLFEQALVEGWLKPGRPVIEASSGSTAVSEAWLARQLGLEFIAVIPTTTAPDKLAAIRAEGGKVVKVDDAALLCQHAQRLADVSGGHFIDQFRHAATASDWRSTTSLPGECLSQLASHGLPPLEAVFLGAGTGGSAATFARHLRLKGERAKVIGVDPEHSVYTACWQHFQTHGVRHTALTPPCASNPIEGIGRPCVLEAFRPEDFDDYLSIEDSRSQAAALWLAEHAERTEQEELAAGPSTGTAFAGLLQTLEARRMRGESLRGSWLILACDSASRYASTFGNQAWHEQHQVRLAPHRQWLKSLTARS</sequence>
<accession>A0A558HFB7</accession>
<name>A0A558HFB7_9GAMM</name>
<dbReference type="OrthoDB" id="7624112at2"/>
<dbReference type="EC" id="2.5.1.47" evidence="3"/>
<proteinExistence type="predicted"/>
<evidence type="ECO:0000313" key="9">
    <source>
        <dbReference type="Proteomes" id="UP000319941"/>
    </source>
</evidence>
<feature type="domain" description="Tryptophan synthase beta chain-like PALP" evidence="7">
    <location>
        <begin position="76"/>
        <end position="371"/>
    </location>
</feature>
<evidence type="ECO:0000313" key="8">
    <source>
        <dbReference type="EMBL" id="TVU67833.1"/>
    </source>
</evidence>
<dbReference type="AlphaFoldDB" id="A0A558HFB7"/>
<evidence type="ECO:0000256" key="3">
    <source>
        <dbReference type="ARBA" id="ARBA00012681"/>
    </source>
</evidence>
<organism evidence="8 9">
    <name type="scientific">Cobetia crustatorum</name>
    <dbReference type="NCBI Taxonomy" id="553385"/>
    <lineage>
        <taxon>Bacteria</taxon>
        <taxon>Pseudomonadati</taxon>
        <taxon>Pseudomonadota</taxon>
        <taxon>Gammaproteobacteria</taxon>
        <taxon>Oceanospirillales</taxon>
        <taxon>Halomonadaceae</taxon>
        <taxon>Cobetia</taxon>
    </lineage>
</organism>